<comment type="similarity">
    <text evidence="1">Belongs to the membrane fusion protein (MFP) (TC 8.A.1) family.</text>
</comment>
<feature type="domain" description="CzcB-like barrel-sandwich hybrid" evidence="4">
    <location>
        <begin position="28"/>
        <end position="167"/>
    </location>
</feature>
<dbReference type="InterPro" id="IPR058792">
    <property type="entry name" value="Beta-barrel_RND_2"/>
</dbReference>
<dbReference type="GO" id="GO:0015562">
    <property type="term" value="F:efflux transmembrane transporter activity"/>
    <property type="evidence" value="ECO:0007669"/>
    <property type="project" value="TreeGrafter"/>
</dbReference>
<dbReference type="Proteomes" id="UP000317288">
    <property type="component" value="Unassembled WGS sequence"/>
</dbReference>
<dbReference type="InterPro" id="IPR006143">
    <property type="entry name" value="RND_pump_MFP"/>
</dbReference>
<keyword evidence="2" id="KW-0175">Coiled coil</keyword>
<comment type="caution">
    <text evidence="5">The sequence shown here is derived from an EMBL/GenBank/DDBJ whole genome shotgun (WGS) entry which is preliminary data.</text>
</comment>
<evidence type="ECO:0000256" key="2">
    <source>
        <dbReference type="SAM" id="Coils"/>
    </source>
</evidence>
<dbReference type="SUPFAM" id="SSF111369">
    <property type="entry name" value="HlyD-like secretion proteins"/>
    <property type="match status" value="1"/>
</dbReference>
<sequence>MHVAVAQAERATFGERFSISGTLTAERQAQLSPRADGLVSLIYVDSGEFVDAGQALAELDPTVVHHGLLRTRAEATEADAAVREAERLVLEAQRLNEQRAIAATEVGARTAALDLARAVADSAHASVREQEEIVARHMLPAPFPGVIAEKHAEVGEWVQRGTPVLTLVSTDRVRLDLRVPQERFSQIDEDAQVRVFPDALAGTSLPARVSARVPVTDPGTRTFLLRLLVDAPGGYLLPGTSARAEISLAQTDTSAIAISRDAVLRQPDGNHSVYVVEDVDGQSVARRHTVRILNDLNGQVAVVGDAITEDSWVVIRGNETLADGQPVHVVER</sequence>
<dbReference type="NCBIfam" id="TIGR01730">
    <property type="entry name" value="RND_mfp"/>
    <property type="match status" value="1"/>
</dbReference>
<feature type="domain" description="CusB-like beta-barrel" evidence="3">
    <location>
        <begin position="175"/>
        <end position="247"/>
    </location>
</feature>
<dbReference type="Gene3D" id="2.40.420.20">
    <property type="match status" value="1"/>
</dbReference>
<dbReference type="AlphaFoldDB" id="A0A558JCB9"/>
<evidence type="ECO:0000259" key="3">
    <source>
        <dbReference type="Pfam" id="PF25954"/>
    </source>
</evidence>
<name>A0A558JCB9_9GAMM</name>
<evidence type="ECO:0000313" key="6">
    <source>
        <dbReference type="Proteomes" id="UP000317288"/>
    </source>
</evidence>
<feature type="coiled-coil region" evidence="2">
    <location>
        <begin position="78"/>
        <end position="105"/>
    </location>
</feature>
<dbReference type="Gene3D" id="1.10.287.470">
    <property type="entry name" value="Helix hairpin bin"/>
    <property type="match status" value="1"/>
</dbReference>
<accession>A0A558JCB9</accession>
<reference evidence="5 6" key="1">
    <citation type="submission" date="2019-07" db="EMBL/GenBank/DDBJ databases">
        <title>Diversity of Bacteria from Kongsfjorden, Arctic.</title>
        <authorList>
            <person name="Yu Y."/>
        </authorList>
    </citation>
    <scope>NUCLEOTIDE SEQUENCE [LARGE SCALE GENOMIC DNA]</scope>
    <source>
        <strain evidence="5 6">SM1922</strain>
    </source>
</reference>
<dbReference type="Gene3D" id="2.40.50.100">
    <property type="match status" value="1"/>
</dbReference>
<dbReference type="InterPro" id="IPR058647">
    <property type="entry name" value="BSH_CzcB-like"/>
</dbReference>
<proteinExistence type="inferred from homology"/>
<protein>
    <submittedName>
        <fullName evidence="5">Efflux RND transporter periplasmic adaptor subunit</fullName>
    </submittedName>
</protein>
<dbReference type="Pfam" id="PF25973">
    <property type="entry name" value="BSH_CzcB"/>
    <property type="match status" value="1"/>
</dbReference>
<gene>
    <name evidence="5" type="ORF">FQP89_07310</name>
</gene>
<organism evidence="5 6">
    <name type="scientific">Vreelandella titanicae</name>
    <dbReference type="NCBI Taxonomy" id="664683"/>
    <lineage>
        <taxon>Bacteria</taxon>
        <taxon>Pseudomonadati</taxon>
        <taxon>Pseudomonadota</taxon>
        <taxon>Gammaproteobacteria</taxon>
        <taxon>Oceanospirillales</taxon>
        <taxon>Halomonadaceae</taxon>
        <taxon>Vreelandella</taxon>
    </lineage>
</organism>
<evidence type="ECO:0000256" key="1">
    <source>
        <dbReference type="ARBA" id="ARBA00009477"/>
    </source>
</evidence>
<dbReference type="GO" id="GO:1990281">
    <property type="term" value="C:efflux pump complex"/>
    <property type="evidence" value="ECO:0007669"/>
    <property type="project" value="TreeGrafter"/>
</dbReference>
<evidence type="ECO:0000259" key="4">
    <source>
        <dbReference type="Pfam" id="PF25973"/>
    </source>
</evidence>
<dbReference type="PANTHER" id="PTHR30469">
    <property type="entry name" value="MULTIDRUG RESISTANCE PROTEIN MDTA"/>
    <property type="match status" value="1"/>
</dbReference>
<dbReference type="Pfam" id="PF25954">
    <property type="entry name" value="Beta-barrel_RND_2"/>
    <property type="match status" value="1"/>
</dbReference>
<dbReference type="Gene3D" id="2.40.30.170">
    <property type="match status" value="1"/>
</dbReference>
<dbReference type="PANTHER" id="PTHR30469:SF15">
    <property type="entry name" value="HLYD FAMILY OF SECRETION PROTEINS"/>
    <property type="match status" value="1"/>
</dbReference>
<evidence type="ECO:0000313" key="5">
    <source>
        <dbReference type="EMBL" id="TVU91297.1"/>
    </source>
</evidence>
<dbReference type="EMBL" id="VNFE01000002">
    <property type="protein sequence ID" value="TVU91297.1"/>
    <property type="molecule type" value="Genomic_DNA"/>
</dbReference>